<protein>
    <submittedName>
        <fullName evidence="2">Uncharacterized protein</fullName>
    </submittedName>
</protein>
<proteinExistence type="predicted"/>
<dbReference type="Proteomes" id="UP000000851">
    <property type="component" value="Chromosome"/>
</dbReference>
<evidence type="ECO:0000313" key="2">
    <source>
        <dbReference type="EMBL" id="ACU71803.1"/>
    </source>
</evidence>
<gene>
    <name evidence="2" type="ordered locus">Caci_2894</name>
</gene>
<dbReference type="eggNOG" id="ENOG5033XI9">
    <property type="taxonomic scope" value="Bacteria"/>
</dbReference>
<dbReference type="OrthoDB" id="3979626at2"/>
<organism evidence="2 3">
    <name type="scientific">Catenulispora acidiphila (strain DSM 44928 / JCM 14897 / NBRC 102108 / NRRL B-24433 / ID139908)</name>
    <dbReference type="NCBI Taxonomy" id="479433"/>
    <lineage>
        <taxon>Bacteria</taxon>
        <taxon>Bacillati</taxon>
        <taxon>Actinomycetota</taxon>
        <taxon>Actinomycetes</taxon>
        <taxon>Catenulisporales</taxon>
        <taxon>Catenulisporaceae</taxon>
        <taxon>Catenulispora</taxon>
    </lineage>
</organism>
<feature type="compositionally biased region" description="Polar residues" evidence="1">
    <location>
        <begin position="223"/>
        <end position="232"/>
    </location>
</feature>
<reference evidence="2 3" key="1">
    <citation type="journal article" date="2009" name="Stand. Genomic Sci.">
        <title>Complete genome sequence of Catenulispora acidiphila type strain (ID 139908).</title>
        <authorList>
            <person name="Copeland A."/>
            <person name="Lapidus A."/>
            <person name="Glavina Del Rio T."/>
            <person name="Nolan M."/>
            <person name="Lucas S."/>
            <person name="Chen F."/>
            <person name="Tice H."/>
            <person name="Cheng J.F."/>
            <person name="Bruce D."/>
            <person name="Goodwin L."/>
            <person name="Pitluck S."/>
            <person name="Mikhailova N."/>
            <person name="Pati A."/>
            <person name="Ivanova N."/>
            <person name="Mavromatis K."/>
            <person name="Chen A."/>
            <person name="Palaniappan K."/>
            <person name="Chain P."/>
            <person name="Land M."/>
            <person name="Hauser L."/>
            <person name="Chang Y.J."/>
            <person name="Jeffries C.D."/>
            <person name="Chertkov O."/>
            <person name="Brettin T."/>
            <person name="Detter J.C."/>
            <person name="Han C."/>
            <person name="Ali Z."/>
            <person name="Tindall B.J."/>
            <person name="Goker M."/>
            <person name="Bristow J."/>
            <person name="Eisen J.A."/>
            <person name="Markowitz V."/>
            <person name="Hugenholtz P."/>
            <person name="Kyrpides N.C."/>
            <person name="Klenk H.P."/>
        </authorList>
    </citation>
    <scope>NUCLEOTIDE SEQUENCE [LARGE SCALE GENOMIC DNA]</scope>
    <source>
        <strain evidence="3">DSM 44928 / JCM 14897 / NBRC 102108 / NRRL B-24433 / ID139908</strain>
    </source>
</reference>
<feature type="region of interest" description="Disordered" evidence="1">
    <location>
        <begin position="374"/>
        <end position="399"/>
    </location>
</feature>
<feature type="compositionally biased region" description="Basic and acidic residues" evidence="1">
    <location>
        <begin position="200"/>
        <end position="213"/>
    </location>
</feature>
<sequence length="399" mass="44141">MTTDDQAFDLVAAEDLRLSYTSVRDWTMLHPELRGTPFQLYAIMRSLVIDKAGDQPSRRITLDQLCWLLPGVNGKPTSLTVVKDALRALDRLGLVTNPDSERLVTSTGDRGIKSRRRFQINDLPPDGFRGWRNAWDKLDSYREEWRTVAPKPPALGSAPVRNELDDGQDQRPKTDVGGIEQTLEGRNSDHRANQAEQDETPGHLDGRNSDRAGRNSAHGGRNSVRQLASDQPQRAPKKFLKEGSLSTVASAATDADPTRREREPVCDEEPDPADLIVKAWADAWTRTRSGPYPVRSPDAVRRNARRLLADGSNVDLLCMAAANMAERGWIDLDKHLERWIPPKTPGSPAADTSGRTAADCRWCDPFGWYEHANGDGARCNHPNDPPAGHPAATNTRSAA</sequence>
<dbReference type="InParanoid" id="C7Q2R1"/>
<feature type="region of interest" description="Disordered" evidence="1">
    <location>
        <begin position="149"/>
        <end position="269"/>
    </location>
</feature>
<keyword evidence="3" id="KW-1185">Reference proteome</keyword>
<dbReference type="KEGG" id="cai:Caci_2894"/>
<feature type="compositionally biased region" description="Basic and acidic residues" evidence="1">
    <location>
        <begin position="256"/>
        <end position="265"/>
    </location>
</feature>
<dbReference type="EMBL" id="CP001700">
    <property type="protein sequence ID" value="ACU71803.1"/>
    <property type="molecule type" value="Genomic_DNA"/>
</dbReference>
<dbReference type="STRING" id="479433.Caci_2894"/>
<name>C7Q2R1_CATAD</name>
<dbReference type="HOGENOM" id="CLU_690180_0_0_11"/>
<evidence type="ECO:0000256" key="1">
    <source>
        <dbReference type="SAM" id="MobiDB-lite"/>
    </source>
</evidence>
<feature type="compositionally biased region" description="Basic and acidic residues" evidence="1">
    <location>
        <begin position="162"/>
        <end position="174"/>
    </location>
</feature>
<dbReference type="RefSeq" id="WP_012787096.1">
    <property type="nucleotide sequence ID" value="NC_013131.1"/>
</dbReference>
<accession>C7Q2R1</accession>
<dbReference type="AlphaFoldDB" id="C7Q2R1"/>
<evidence type="ECO:0000313" key="3">
    <source>
        <dbReference type="Proteomes" id="UP000000851"/>
    </source>
</evidence>